<reference evidence="3 4" key="1">
    <citation type="submission" date="2017-06" db="EMBL/GenBank/DDBJ databases">
        <authorList>
            <person name="Kim H.J."/>
            <person name="Triplett B.A."/>
        </authorList>
    </citation>
    <scope>NUCLEOTIDE SEQUENCE [LARGE SCALE GENOMIC DNA]</scope>
    <source>
        <strain evidence="3 4">DSM 25597</strain>
    </source>
</reference>
<keyword evidence="1" id="KW-0732">Signal</keyword>
<protein>
    <submittedName>
        <fullName evidence="3">Por secretion system C-terminal sorting domain-containing protein</fullName>
    </submittedName>
</protein>
<dbReference type="InterPro" id="IPR029031">
    <property type="entry name" value="Gingipain_N_sf"/>
</dbReference>
<dbReference type="GO" id="GO:0006508">
    <property type="term" value="P:proteolysis"/>
    <property type="evidence" value="ECO:0007669"/>
    <property type="project" value="InterPro"/>
</dbReference>
<dbReference type="InterPro" id="IPR026444">
    <property type="entry name" value="Secre_tail"/>
</dbReference>
<name>A0A239BKQ6_9FLAO</name>
<dbReference type="InterPro" id="IPR001769">
    <property type="entry name" value="Gingipain"/>
</dbReference>
<dbReference type="EMBL" id="FZNY01000006">
    <property type="protein sequence ID" value="SNS08735.1"/>
    <property type="molecule type" value="Genomic_DNA"/>
</dbReference>
<sequence>MMKIRYAILLFFICSFGFSQEMRLTLDWEEILTDANAPLNSALELSQNEDGSWSYLAQWEVNQPVLETSVRLEDVVYESLPASQLSKLNRNSITSEVSYSLQTGRARDQNYAVLNVTPFIVENGQYKRIKSATVTYAFAKAYNTRSSIPLTNSILASGDYYKFYVEETGVHQITRNFLQSMGMSLDGIDPQTIKVYGLGGSPLPLRNSDNGDEVFDLREIPIQVVGGEDGSFNGNDHILFFGESSRKFHEELNTNVNPYTDRSYYYVTAGGNEGLRVQPMSQPPGAPNATFTTFDDYQFHEEDLENIVLVGRRWFGEQFNIENEQTFEFSFPNVVTSQVAKLRVLLAAASESQTSFEIAVNGSSVGTAILLPINNIELAQGRTFEVDIPISSPDVTITLTYNNGGNPSSLGYLDYISLDVPRTLQGTGEQINFKKNEAATLSGLGEYVFSNASDYTQIWDVTDQTSITTTINDGGQGEVRFRSQLGTLRRFVAVTPSDYFTPFRESNNTRVANQDLKGTVFQNDNGDFQDVDYLMVTGDLLRPQAERLAAHNRNFRGLNVKVVTLTEIYEEFGSGSQDIGAIRNFVKYIYDNASSEENRIKYLCLFGDGSVDYKDRLFGNNNIIPTFQTFQSFSLATSIMSDDFYGFMDPNEGFVESPGNGNPNPSGANDRLDIAVGRIIADTPSLAATVVDKIINYDARESYGRWRNNLVMISDDADEPGVAHFGLQVNLDALSDEIEDQRPSTNVIKIHSDAFQQQSSAGGDRYPQVNETISNALEVGSLVVTYLGHGGEELLASEAIITQNEVDELANDERLPLLVTVTCEFTKFDNPLRPTGGEGFIWSPEGGVVAMVATTREIFVSVGLDFNDEIAAEIFGFNNSNLVSVAEHVRRAKNQVANGQRRVIFFLGDPAMRLAFPRPDVRLTAVNDIPVGQDLPTLRALDRVKINGIVTSEQGQVISNYTGVLAVTLYDKDIQRQTLGNDGTTDTNGDLLLLDFKTLGAVLYRGQASVVNGQFEFEFIMPRDTAIPLGQGRLNFYSERLGVLEDQAGVNRDIVIGGLNEDAPPDNLGPRIRLFMNDESFVNGGITDDSPIILAKLEDENGINTAGGIGHDIVAILDGDETNPLIMNDFYETEVDDFTRGTATRRLRDLEEGLHTLTFIAWDVYNNSSRAELQFVVVGDGELQLENVLNYPNPFVNYTEFWFNHNRPFEPLDVQVQIFTVSGKVVKTINQTVINEGFLSRDIVWDGLDDFGQAIGKGVYVYKITVNSTLTNKRVEKFEKLVIL</sequence>
<evidence type="ECO:0000256" key="1">
    <source>
        <dbReference type="ARBA" id="ARBA00022729"/>
    </source>
</evidence>
<proteinExistence type="predicted"/>
<dbReference type="NCBIfam" id="TIGR04183">
    <property type="entry name" value="Por_Secre_tail"/>
    <property type="match status" value="1"/>
</dbReference>
<gene>
    <name evidence="3" type="ORF">SAMN06265376_106275</name>
</gene>
<evidence type="ECO:0000259" key="2">
    <source>
        <dbReference type="Pfam" id="PF01364"/>
    </source>
</evidence>
<dbReference type="SUPFAM" id="SSF52129">
    <property type="entry name" value="Caspase-like"/>
    <property type="match status" value="1"/>
</dbReference>
<dbReference type="Proteomes" id="UP000198379">
    <property type="component" value="Unassembled WGS sequence"/>
</dbReference>
<dbReference type="InterPro" id="IPR029030">
    <property type="entry name" value="Caspase-like_dom_sf"/>
</dbReference>
<evidence type="ECO:0000313" key="3">
    <source>
        <dbReference type="EMBL" id="SNS08735.1"/>
    </source>
</evidence>
<dbReference type="Gene3D" id="2.60.40.4070">
    <property type="match status" value="1"/>
</dbReference>
<dbReference type="Pfam" id="PF01364">
    <property type="entry name" value="Peptidase_C25"/>
    <property type="match status" value="1"/>
</dbReference>
<organism evidence="3 4">
    <name type="scientific">Dokdonia pacifica</name>
    <dbReference type="NCBI Taxonomy" id="1627892"/>
    <lineage>
        <taxon>Bacteria</taxon>
        <taxon>Pseudomonadati</taxon>
        <taxon>Bacteroidota</taxon>
        <taxon>Flavobacteriia</taxon>
        <taxon>Flavobacteriales</taxon>
        <taxon>Flavobacteriaceae</taxon>
        <taxon>Dokdonia</taxon>
    </lineage>
</organism>
<dbReference type="Gene3D" id="3.40.50.1460">
    <property type="match status" value="1"/>
</dbReference>
<dbReference type="CDD" id="cd02258">
    <property type="entry name" value="Peptidase_C25_N"/>
    <property type="match status" value="1"/>
</dbReference>
<evidence type="ECO:0000313" key="4">
    <source>
        <dbReference type="Proteomes" id="UP000198379"/>
    </source>
</evidence>
<dbReference type="Gene3D" id="3.40.50.10390">
    <property type="entry name" value="Gingipain r, domain 1"/>
    <property type="match status" value="1"/>
</dbReference>
<dbReference type="GO" id="GO:0008234">
    <property type="term" value="F:cysteine-type peptidase activity"/>
    <property type="evidence" value="ECO:0007669"/>
    <property type="project" value="InterPro"/>
</dbReference>
<dbReference type="RefSeq" id="WP_244905574.1">
    <property type="nucleotide sequence ID" value="NZ_FZNY01000006.1"/>
</dbReference>
<accession>A0A239BKQ6</accession>
<keyword evidence="4" id="KW-1185">Reference proteome</keyword>
<dbReference type="NCBIfam" id="NF033707">
    <property type="entry name" value="T9SS_sortase"/>
    <property type="match status" value="1"/>
</dbReference>
<feature type="domain" description="Gingipain" evidence="2">
    <location>
        <begin position="533"/>
        <end position="914"/>
    </location>
</feature>